<keyword evidence="6 8" id="KW-0326">Glycosidase</keyword>
<dbReference type="GO" id="GO:0005975">
    <property type="term" value="P:carbohydrate metabolic process"/>
    <property type="evidence" value="ECO:0007669"/>
    <property type="project" value="InterPro"/>
</dbReference>
<sequence>MAYIRSINQTTFNVLDYGAVGDGQTDDSKNSHNPVPSVGGLGVNGAYETTEEIHVRNCTFNGGSGYAKKISFEQIKLVASRNLIVIDQHYCNGRHDCKNSISGVGVSDVKYIDFQATSASEEAIKFDCSKILGCVNIVMNQINIALQVAGKEIHASCNNVNGTSNRKHPRPHPHPHCLDGNVAA</sequence>
<comment type="similarity">
    <text evidence="2 8">Belongs to the glycosyl hydrolase 28 family.</text>
</comment>
<dbReference type="GO" id="GO:0004650">
    <property type="term" value="F:polygalacturonase activity"/>
    <property type="evidence" value="ECO:0007669"/>
    <property type="project" value="InterPro"/>
</dbReference>
<keyword evidence="3" id="KW-0134">Cell wall</keyword>
<evidence type="ECO:0000313" key="10">
    <source>
        <dbReference type="EMBL" id="ONI15759.1"/>
    </source>
</evidence>
<evidence type="ECO:0000256" key="8">
    <source>
        <dbReference type="RuleBase" id="RU361169"/>
    </source>
</evidence>
<dbReference type="OMA" id="EIHASCN"/>
<evidence type="ECO:0000256" key="9">
    <source>
        <dbReference type="SAM" id="MobiDB-lite"/>
    </source>
</evidence>
<dbReference type="Pfam" id="PF00295">
    <property type="entry name" value="Glyco_hydro_28"/>
    <property type="match status" value="1"/>
</dbReference>
<dbReference type="PANTHER" id="PTHR31375">
    <property type="match status" value="1"/>
</dbReference>
<name>M5X7P4_PRUPE</name>
<dbReference type="InterPro" id="IPR012334">
    <property type="entry name" value="Pectin_lyas_fold"/>
</dbReference>
<protein>
    <submittedName>
        <fullName evidence="10">Uncharacterized protein</fullName>
    </submittedName>
</protein>
<evidence type="ECO:0000256" key="7">
    <source>
        <dbReference type="ARBA" id="ARBA00023316"/>
    </source>
</evidence>
<feature type="region of interest" description="Disordered" evidence="9">
    <location>
        <begin position="161"/>
        <end position="184"/>
    </location>
</feature>
<evidence type="ECO:0000256" key="2">
    <source>
        <dbReference type="ARBA" id="ARBA00008834"/>
    </source>
</evidence>
<feature type="compositionally biased region" description="Basic residues" evidence="9">
    <location>
        <begin position="165"/>
        <end position="175"/>
    </location>
</feature>
<dbReference type="Gene3D" id="2.160.20.10">
    <property type="entry name" value="Single-stranded right-handed beta-helix, Pectin lyase-like"/>
    <property type="match status" value="2"/>
</dbReference>
<dbReference type="InterPro" id="IPR011050">
    <property type="entry name" value="Pectin_lyase_fold/virulence"/>
</dbReference>
<evidence type="ECO:0000256" key="5">
    <source>
        <dbReference type="ARBA" id="ARBA00022801"/>
    </source>
</evidence>
<keyword evidence="4" id="KW-0964">Secreted</keyword>
<proteinExistence type="inferred from homology"/>
<dbReference type="SUPFAM" id="SSF51126">
    <property type="entry name" value="Pectin lyase-like"/>
    <property type="match status" value="2"/>
</dbReference>
<comment type="subcellular location">
    <subcellularLocation>
        <location evidence="1">Secreted</location>
        <location evidence="1">Cell wall</location>
    </subcellularLocation>
</comment>
<accession>M5X7P4</accession>
<dbReference type="AlphaFoldDB" id="M5X7P4"/>
<evidence type="ECO:0000313" key="11">
    <source>
        <dbReference type="Proteomes" id="UP000006882"/>
    </source>
</evidence>
<keyword evidence="11" id="KW-1185">Reference proteome</keyword>
<gene>
    <name evidence="10" type="ORF">PRUPE_3G059700</name>
</gene>
<dbReference type="eggNOG" id="ENOG502QST2">
    <property type="taxonomic scope" value="Eukaryota"/>
</dbReference>
<reference evidence="10 11" key="1">
    <citation type="journal article" date="2013" name="Nat. Genet.">
        <title>The high-quality draft genome of peach (Prunus persica) identifies unique patterns of genetic diversity, domestication and genome evolution.</title>
        <authorList>
            <consortium name="International Peach Genome Initiative"/>
            <person name="Verde I."/>
            <person name="Abbott A.G."/>
            <person name="Scalabrin S."/>
            <person name="Jung S."/>
            <person name="Shu S."/>
            <person name="Marroni F."/>
            <person name="Zhebentyayeva T."/>
            <person name="Dettori M.T."/>
            <person name="Grimwood J."/>
            <person name="Cattonaro F."/>
            <person name="Zuccolo A."/>
            <person name="Rossini L."/>
            <person name="Jenkins J."/>
            <person name="Vendramin E."/>
            <person name="Meisel L.A."/>
            <person name="Decroocq V."/>
            <person name="Sosinski B."/>
            <person name="Prochnik S."/>
            <person name="Mitros T."/>
            <person name="Policriti A."/>
            <person name="Cipriani G."/>
            <person name="Dondini L."/>
            <person name="Ficklin S."/>
            <person name="Goodstein D.M."/>
            <person name="Xuan P."/>
            <person name="Del Fabbro C."/>
            <person name="Aramini V."/>
            <person name="Copetti D."/>
            <person name="Gonzalez S."/>
            <person name="Horner D.S."/>
            <person name="Falchi R."/>
            <person name="Lucas S."/>
            <person name="Mica E."/>
            <person name="Maldonado J."/>
            <person name="Lazzari B."/>
            <person name="Bielenberg D."/>
            <person name="Pirona R."/>
            <person name="Miculan M."/>
            <person name="Barakat A."/>
            <person name="Testolin R."/>
            <person name="Stella A."/>
            <person name="Tartarini S."/>
            <person name="Tonutti P."/>
            <person name="Arus P."/>
            <person name="Orellana A."/>
            <person name="Wells C."/>
            <person name="Main D."/>
            <person name="Vizzotto G."/>
            <person name="Silva H."/>
            <person name="Salamini F."/>
            <person name="Schmutz J."/>
            <person name="Morgante M."/>
            <person name="Rokhsar D.S."/>
        </authorList>
    </citation>
    <scope>NUCLEOTIDE SEQUENCE [LARGE SCALE GENOMIC DNA]</scope>
    <source>
        <strain evidence="11">cv. Nemared</strain>
    </source>
</reference>
<dbReference type="EMBL" id="CM007653">
    <property type="protein sequence ID" value="ONI15759.1"/>
    <property type="molecule type" value="Genomic_DNA"/>
</dbReference>
<evidence type="ECO:0000256" key="3">
    <source>
        <dbReference type="ARBA" id="ARBA00022512"/>
    </source>
</evidence>
<dbReference type="HOGENOM" id="CLU_1470579_0_0_1"/>
<keyword evidence="5 8" id="KW-0378">Hydrolase</keyword>
<dbReference type="Proteomes" id="UP000006882">
    <property type="component" value="Chromosome G3"/>
</dbReference>
<evidence type="ECO:0000256" key="1">
    <source>
        <dbReference type="ARBA" id="ARBA00004191"/>
    </source>
</evidence>
<keyword evidence="7" id="KW-0961">Cell wall biogenesis/degradation</keyword>
<dbReference type="InterPro" id="IPR000743">
    <property type="entry name" value="Glyco_hydro_28"/>
</dbReference>
<dbReference type="Gramene" id="ONI15759">
    <property type="protein sequence ID" value="ONI15759"/>
    <property type="gene ID" value="PRUPE_3G059700"/>
</dbReference>
<dbReference type="GO" id="GO:0071555">
    <property type="term" value="P:cell wall organization"/>
    <property type="evidence" value="ECO:0007669"/>
    <property type="project" value="UniProtKB-KW"/>
</dbReference>
<evidence type="ECO:0000256" key="4">
    <source>
        <dbReference type="ARBA" id="ARBA00022525"/>
    </source>
</evidence>
<evidence type="ECO:0000256" key="6">
    <source>
        <dbReference type="ARBA" id="ARBA00023295"/>
    </source>
</evidence>
<organism evidence="10 11">
    <name type="scientific">Prunus persica</name>
    <name type="common">Peach</name>
    <name type="synonym">Amygdalus persica</name>
    <dbReference type="NCBI Taxonomy" id="3760"/>
    <lineage>
        <taxon>Eukaryota</taxon>
        <taxon>Viridiplantae</taxon>
        <taxon>Streptophyta</taxon>
        <taxon>Embryophyta</taxon>
        <taxon>Tracheophyta</taxon>
        <taxon>Spermatophyta</taxon>
        <taxon>Magnoliopsida</taxon>
        <taxon>eudicotyledons</taxon>
        <taxon>Gunneridae</taxon>
        <taxon>Pentapetalae</taxon>
        <taxon>rosids</taxon>
        <taxon>fabids</taxon>
        <taxon>Rosales</taxon>
        <taxon>Rosaceae</taxon>
        <taxon>Amygdaloideae</taxon>
        <taxon>Amygdaleae</taxon>
        <taxon>Prunus</taxon>
    </lineage>
</organism>